<dbReference type="OrthoDB" id="3213130at2"/>
<sequence>MTVTRFQDLPLADRSREWDGDAAESRVRDWAGAEDEPDAAYRNAHVWYDGDAPGNFGSYKLLIADVVDGKLKAVPRAVMAAGGVLQGARGGVNIPENEVDRVKSHLAKYYEKMGDTAPWER</sequence>
<evidence type="ECO:0000313" key="2">
    <source>
        <dbReference type="Proteomes" id="UP000308705"/>
    </source>
</evidence>
<keyword evidence="2" id="KW-1185">Reference proteome</keyword>
<name>A0A4U3MNL2_9ACTN</name>
<accession>A0A4U3MNL2</accession>
<dbReference type="AlphaFoldDB" id="A0A4U3MNL2"/>
<reference evidence="1 2" key="1">
    <citation type="submission" date="2019-04" db="EMBL/GenBank/DDBJ databases">
        <title>Herbidospora sp. NEAU-GS14.nov., a novel actinomycete isolated from soil.</title>
        <authorList>
            <person name="Han L."/>
        </authorList>
    </citation>
    <scope>NUCLEOTIDE SEQUENCE [LARGE SCALE GENOMIC DNA]</scope>
    <source>
        <strain evidence="1 2">NEAU-GS14</strain>
    </source>
</reference>
<dbReference type="RefSeq" id="WP_137245921.1">
    <property type="nucleotide sequence ID" value="NZ_SZQA01000003.1"/>
</dbReference>
<dbReference type="EMBL" id="SZQA01000003">
    <property type="protein sequence ID" value="TKK90449.1"/>
    <property type="molecule type" value="Genomic_DNA"/>
</dbReference>
<protein>
    <submittedName>
        <fullName evidence="1">Uncharacterized protein</fullName>
    </submittedName>
</protein>
<dbReference type="Proteomes" id="UP000308705">
    <property type="component" value="Unassembled WGS sequence"/>
</dbReference>
<comment type="caution">
    <text evidence="1">The sequence shown here is derived from an EMBL/GenBank/DDBJ whole genome shotgun (WGS) entry which is preliminary data.</text>
</comment>
<gene>
    <name evidence="1" type="ORF">FDA94_05480</name>
</gene>
<proteinExistence type="predicted"/>
<evidence type="ECO:0000313" key="1">
    <source>
        <dbReference type="EMBL" id="TKK90449.1"/>
    </source>
</evidence>
<organism evidence="1 2">
    <name type="scientific">Herbidospora galbida</name>
    <dbReference type="NCBI Taxonomy" id="2575442"/>
    <lineage>
        <taxon>Bacteria</taxon>
        <taxon>Bacillati</taxon>
        <taxon>Actinomycetota</taxon>
        <taxon>Actinomycetes</taxon>
        <taxon>Streptosporangiales</taxon>
        <taxon>Streptosporangiaceae</taxon>
        <taxon>Herbidospora</taxon>
    </lineage>
</organism>